<feature type="region of interest" description="Disordered" evidence="1">
    <location>
        <begin position="138"/>
        <end position="163"/>
    </location>
</feature>
<feature type="compositionally biased region" description="Low complexity" evidence="1">
    <location>
        <begin position="142"/>
        <end position="155"/>
    </location>
</feature>
<sequence>MASGLFMRNDSSNSRPFGGFVRSESSLSSKSSLGGSRRAIIGAMVLSSCVVILLQHAWYAHELVTGVSVEQFNSDPRTEETFEVVAPLSLLQEHLRSHDVGLEASSSELGLKDGSPTTETMGEVKDGVGIGEELEPVDSEEAAAANTTKSSNSKAGDVAEAEGTALNVPNKLVAEETGQKEEPEEVVTIRGNEVSAFATVELKQDFKNYTVVVERQEKEAVSNDVADPVDRKEGSSALEVEREEIEEVIPRAIPRTWEPTKNCATAEEMGAATVGNTRAASLRLRAVIQRWIVKHGAQRVRNLPAKKFCRERFVLGQALEDGFGNNMYKVLTAAGLAVMLDRSLIIAERLWMRPKWEVHPKKMPKPAFGDYLDFSNETFTVREVRKLWAIHGCEKNYNISLTVHTDTLDAGFCQTRCTCDDWTTLTVPVFEFKGATGAGAIQLLLKNAHPAMRAAAVKLLGNPAVPDSRPNTFGELFRAFIAPNGDIQAAVQWALKDGPDPDITLHLRMLHSKMLAGPEAAGSCINRIRQAISLKHPSRGRPRVVVVTDTPSIVPELKHALGEGVELVQFDYMEFAKGNIREDSILTLEHGLPAPERVKDWGEMPRWVAMVDFFLAARARTAVVSGAFRRVSTTYAQLVAALAAAYSLDERDPPHRPACVYYSSFQTPLVATGLKLQSGWGFSWRPFAGKLGCRNQPTQCAKTALQPYTWWDAPWQSPIKADIAILRTMTGLDSEGQVSEKAMDQYCAVAQKTELATQTLVIPSYELAIAAT</sequence>
<dbReference type="EMBL" id="CM026429">
    <property type="protein sequence ID" value="KAG0565146.1"/>
    <property type="molecule type" value="Genomic_DNA"/>
</dbReference>
<accession>A0A8T0GZR5</accession>
<evidence type="ECO:0000313" key="3">
    <source>
        <dbReference type="Proteomes" id="UP000822688"/>
    </source>
</evidence>
<reference evidence="2" key="1">
    <citation type="submission" date="2020-06" db="EMBL/GenBank/DDBJ databases">
        <title>WGS assembly of Ceratodon purpureus strain R40.</title>
        <authorList>
            <person name="Carey S.B."/>
            <person name="Jenkins J."/>
            <person name="Shu S."/>
            <person name="Lovell J.T."/>
            <person name="Sreedasyam A."/>
            <person name="Maumus F."/>
            <person name="Tiley G.P."/>
            <person name="Fernandez-Pozo N."/>
            <person name="Barry K."/>
            <person name="Chen C."/>
            <person name="Wang M."/>
            <person name="Lipzen A."/>
            <person name="Daum C."/>
            <person name="Saski C.A."/>
            <person name="Payton A.C."/>
            <person name="Mcbreen J.C."/>
            <person name="Conrad R.E."/>
            <person name="Kollar L.M."/>
            <person name="Olsson S."/>
            <person name="Huttunen S."/>
            <person name="Landis J.B."/>
            <person name="Wickett N.J."/>
            <person name="Johnson M.G."/>
            <person name="Rensing S.A."/>
            <person name="Grimwood J."/>
            <person name="Schmutz J."/>
            <person name="Mcdaniel S.F."/>
        </authorList>
    </citation>
    <scope>NUCLEOTIDE SEQUENCE</scope>
    <source>
        <strain evidence="2">R40</strain>
    </source>
</reference>
<comment type="caution">
    <text evidence="2">The sequence shown here is derived from an EMBL/GenBank/DDBJ whole genome shotgun (WGS) entry which is preliminary data.</text>
</comment>
<dbReference type="AlphaFoldDB" id="A0A8T0GZR5"/>
<name>A0A8T0GZR5_CERPU</name>
<dbReference type="Proteomes" id="UP000822688">
    <property type="component" value="Chromosome 8"/>
</dbReference>
<dbReference type="PANTHER" id="PTHR35736:SF1">
    <property type="entry name" value="EXPRESSED PROTEIN"/>
    <property type="match status" value="1"/>
</dbReference>
<protein>
    <submittedName>
        <fullName evidence="2">Uncharacterized protein</fullName>
    </submittedName>
</protein>
<dbReference type="InterPro" id="IPR056712">
    <property type="entry name" value="DUF7810"/>
</dbReference>
<organism evidence="2 3">
    <name type="scientific">Ceratodon purpureus</name>
    <name type="common">Fire moss</name>
    <name type="synonym">Dicranum purpureum</name>
    <dbReference type="NCBI Taxonomy" id="3225"/>
    <lineage>
        <taxon>Eukaryota</taxon>
        <taxon>Viridiplantae</taxon>
        <taxon>Streptophyta</taxon>
        <taxon>Embryophyta</taxon>
        <taxon>Bryophyta</taxon>
        <taxon>Bryophytina</taxon>
        <taxon>Bryopsida</taxon>
        <taxon>Dicranidae</taxon>
        <taxon>Pseudoditrichales</taxon>
        <taxon>Ditrichaceae</taxon>
        <taxon>Ceratodon</taxon>
    </lineage>
</organism>
<keyword evidence="3" id="KW-1185">Reference proteome</keyword>
<gene>
    <name evidence="2" type="ORF">KC19_8G168200</name>
</gene>
<dbReference type="PANTHER" id="PTHR35736">
    <property type="entry name" value="EXPRESSED PROTEIN"/>
    <property type="match status" value="1"/>
</dbReference>
<evidence type="ECO:0000313" key="2">
    <source>
        <dbReference type="EMBL" id="KAG0565146.1"/>
    </source>
</evidence>
<proteinExistence type="predicted"/>
<dbReference type="Pfam" id="PF25102">
    <property type="entry name" value="DUF7810"/>
    <property type="match status" value="1"/>
</dbReference>
<evidence type="ECO:0000256" key="1">
    <source>
        <dbReference type="SAM" id="MobiDB-lite"/>
    </source>
</evidence>